<evidence type="ECO:0000313" key="1">
    <source>
        <dbReference type="EMBL" id="GID50461.1"/>
    </source>
</evidence>
<sequence length="118" mass="13847">MNLSDLPEPMRARRADLDALPPIEKVRDMLHIYVEDADSFNEINQLMRRTTRRTTRRFQQYLEALETILSEPEPPGTLLRLVEWDANWNIDHDQTDNGAAAFLRQIAEMIRTVIREAQ</sequence>
<dbReference type="EMBL" id="BOMF01000149">
    <property type="protein sequence ID" value="GID50461.1"/>
    <property type="molecule type" value="Genomic_DNA"/>
</dbReference>
<name>A0ABQ3WW04_9ACTN</name>
<comment type="caution">
    <text evidence="1">The sequence shown here is derived from an EMBL/GenBank/DDBJ whole genome shotgun (WGS) entry which is preliminary data.</text>
</comment>
<proteinExistence type="predicted"/>
<gene>
    <name evidence="1" type="ORF">Aca07nite_77360</name>
</gene>
<accession>A0ABQ3WW04</accession>
<dbReference type="RefSeq" id="WP_204300498.1">
    <property type="nucleotide sequence ID" value="NZ_BAAAGQ010000037.1"/>
</dbReference>
<organism evidence="1">
    <name type="scientific">Actinoplanes campanulatus</name>
    <dbReference type="NCBI Taxonomy" id="113559"/>
    <lineage>
        <taxon>Bacteria</taxon>
        <taxon>Bacillati</taxon>
        <taxon>Actinomycetota</taxon>
        <taxon>Actinomycetes</taxon>
        <taxon>Micromonosporales</taxon>
        <taxon>Micromonosporaceae</taxon>
        <taxon>Actinoplanes</taxon>
    </lineage>
</organism>
<protein>
    <submittedName>
        <fullName evidence="1">Uncharacterized protein</fullName>
    </submittedName>
</protein>
<reference evidence="1" key="1">
    <citation type="submission" date="2021-01" db="EMBL/GenBank/DDBJ databases">
        <title>Whole genome shotgun sequence of Actinoplanes capillaceus NBRC 16408.</title>
        <authorList>
            <person name="Komaki H."/>
            <person name="Tamura T."/>
        </authorList>
    </citation>
    <scope>NUCLEOTIDE SEQUENCE [LARGE SCALE GENOMIC DNA]</scope>
    <source>
        <strain evidence="1">NBRC 16408</strain>
    </source>
</reference>